<reference evidence="2 3" key="1">
    <citation type="submission" date="2021-12" db="EMBL/GenBank/DDBJ databases">
        <title>Genome sequence of Kibdelosporangium philippinense ATCC 49844.</title>
        <authorList>
            <person name="Fedorov E.A."/>
            <person name="Omeragic M."/>
            <person name="Shalygina K.F."/>
            <person name="Maclea K.S."/>
        </authorList>
    </citation>
    <scope>NUCLEOTIDE SEQUENCE [LARGE SCALE GENOMIC DNA]</scope>
    <source>
        <strain evidence="2 3">ATCC 49844</strain>
    </source>
</reference>
<accession>A0ABS8ZIC1</accession>
<gene>
    <name evidence="2" type="ORF">LWC34_26650</name>
</gene>
<feature type="compositionally biased region" description="Pro residues" evidence="1">
    <location>
        <begin position="281"/>
        <end position="295"/>
    </location>
</feature>
<dbReference type="RefSeq" id="WP_233728961.1">
    <property type="nucleotide sequence ID" value="NZ_JAJVCN010000002.1"/>
</dbReference>
<proteinExistence type="predicted"/>
<organism evidence="2 3">
    <name type="scientific">Kibdelosporangium philippinense</name>
    <dbReference type="NCBI Taxonomy" id="211113"/>
    <lineage>
        <taxon>Bacteria</taxon>
        <taxon>Bacillati</taxon>
        <taxon>Actinomycetota</taxon>
        <taxon>Actinomycetes</taxon>
        <taxon>Pseudonocardiales</taxon>
        <taxon>Pseudonocardiaceae</taxon>
        <taxon>Kibdelosporangium</taxon>
    </lineage>
</organism>
<feature type="compositionally biased region" description="Gly residues" evidence="1">
    <location>
        <begin position="341"/>
        <end position="358"/>
    </location>
</feature>
<feature type="region of interest" description="Disordered" evidence="1">
    <location>
        <begin position="220"/>
        <end position="358"/>
    </location>
</feature>
<feature type="compositionally biased region" description="Polar residues" evidence="1">
    <location>
        <begin position="132"/>
        <end position="151"/>
    </location>
</feature>
<feature type="region of interest" description="Disordered" evidence="1">
    <location>
        <begin position="127"/>
        <end position="182"/>
    </location>
</feature>
<feature type="compositionally biased region" description="Pro residues" evidence="1">
    <location>
        <begin position="304"/>
        <end position="313"/>
    </location>
</feature>
<name>A0ABS8ZIC1_9PSEU</name>
<evidence type="ECO:0000313" key="2">
    <source>
        <dbReference type="EMBL" id="MCE7006386.1"/>
    </source>
</evidence>
<dbReference type="Proteomes" id="UP001521150">
    <property type="component" value="Unassembled WGS sequence"/>
</dbReference>
<keyword evidence="3" id="KW-1185">Reference proteome</keyword>
<protein>
    <submittedName>
        <fullName evidence="2">Uncharacterized protein</fullName>
    </submittedName>
</protein>
<evidence type="ECO:0000256" key="1">
    <source>
        <dbReference type="SAM" id="MobiDB-lite"/>
    </source>
</evidence>
<evidence type="ECO:0000313" key="3">
    <source>
        <dbReference type="Proteomes" id="UP001521150"/>
    </source>
</evidence>
<comment type="caution">
    <text evidence="2">The sequence shown here is derived from an EMBL/GenBank/DDBJ whole genome shotgun (WGS) entry which is preliminary data.</text>
</comment>
<sequence length="358" mass="34426">MFSMFGAVVCGWGVPSDVGLASTMPGVSVFGAMPLSSCAPGFWVAAVVTVLVSGAVAGRGPVVVSGFGVEADSAVAVAACGVADALDCSCWAVTSDWPSCLSSTDSWSLSPDVSTSTSVAVSLSPTTRVAMPSSTSPTSVLASPSSTSDTRWSVAAGTRTTSCPDRPSSPGRPSGPDPVVPRLTGLCTDEPCDTVGTGPRATGPVCSAVAGDCTPAGPLPDAPVTALDPAFTAGPSPDTPGPPLTALGPPSDPPGSLDEPLSSPAPTVPPRPPDDTAGPTGPEPPLDPPGPPGPPLDRVAGPLTGPPTTPLGPPDGALGPDDPFVPPDGPTDGATGPPPGAGGASGPEPGEAGGGVTG</sequence>
<dbReference type="EMBL" id="JAJVCN010000002">
    <property type="protein sequence ID" value="MCE7006386.1"/>
    <property type="molecule type" value="Genomic_DNA"/>
</dbReference>